<keyword evidence="8 9" id="KW-0472">Membrane</keyword>
<dbReference type="EMBL" id="UASK01000003">
    <property type="protein sequence ID" value="SPX40826.1"/>
    <property type="molecule type" value="Genomic_DNA"/>
</dbReference>
<dbReference type="Gene3D" id="1.10.3720.10">
    <property type="entry name" value="MetI-like"/>
    <property type="match status" value="1"/>
</dbReference>
<keyword evidence="10" id="KW-0997">Cell inner membrane</keyword>
<comment type="similarity">
    <text evidence="2 10">Belongs to the binding-protein-dependent transport system permease family. CysTW subfamily.</text>
</comment>
<gene>
    <name evidence="12" type="primary">pstC</name>
    <name evidence="12" type="ORF">NCTC11872_00402</name>
</gene>
<dbReference type="CDD" id="cd06261">
    <property type="entry name" value="TM_PBP2"/>
    <property type="match status" value="1"/>
</dbReference>
<comment type="subcellular location">
    <subcellularLocation>
        <location evidence="10">Cell inner membrane</location>
        <topology evidence="10">Multi-pass membrane protein</topology>
    </subcellularLocation>
    <subcellularLocation>
        <location evidence="1 9">Cell membrane</location>
        <topology evidence="1 9">Multi-pass membrane protein</topology>
    </subcellularLocation>
</comment>
<dbReference type="GO" id="GO:0005886">
    <property type="term" value="C:plasma membrane"/>
    <property type="evidence" value="ECO:0007669"/>
    <property type="project" value="UniProtKB-SubCell"/>
</dbReference>
<evidence type="ECO:0000256" key="8">
    <source>
        <dbReference type="ARBA" id="ARBA00023136"/>
    </source>
</evidence>
<dbReference type="PANTHER" id="PTHR30425">
    <property type="entry name" value="PHOSPHATE TRANSPORT SYSTEM PERMEASE PROTEIN PST"/>
    <property type="match status" value="1"/>
</dbReference>
<keyword evidence="7 9" id="KW-1133">Transmembrane helix</keyword>
<dbReference type="GO" id="GO:0005315">
    <property type="term" value="F:phosphate transmembrane transporter activity"/>
    <property type="evidence" value="ECO:0007669"/>
    <property type="project" value="InterPro"/>
</dbReference>
<dbReference type="InterPro" id="IPR000515">
    <property type="entry name" value="MetI-like"/>
</dbReference>
<comment type="function">
    <text evidence="10">Part of the binding-protein-dependent transport system for phosphate; probably responsible for the translocation of the substrate across the membrane.</text>
</comment>
<evidence type="ECO:0000256" key="10">
    <source>
        <dbReference type="RuleBase" id="RU363054"/>
    </source>
</evidence>
<feature type="transmembrane region" description="Helical" evidence="9">
    <location>
        <begin position="287"/>
        <end position="306"/>
    </location>
</feature>
<evidence type="ECO:0000313" key="12">
    <source>
        <dbReference type="EMBL" id="SPX40826.1"/>
    </source>
</evidence>
<evidence type="ECO:0000313" key="13">
    <source>
        <dbReference type="Proteomes" id="UP000249936"/>
    </source>
</evidence>
<dbReference type="InterPro" id="IPR035906">
    <property type="entry name" value="MetI-like_sf"/>
</dbReference>
<protein>
    <recommendedName>
        <fullName evidence="10">Phosphate transport system permease protein</fullName>
    </recommendedName>
</protein>
<evidence type="ECO:0000256" key="9">
    <source>
        <dbReference type="RuleBase" id="RU363032"/>
    </source>
</evidence>
<dbReference type="InterPro" id="IPR011864">
    <property type="entry name" value="Phosphate_PstC"/>
</dbReference>
<organism evidence="12 13">
    <name type="scientific">Haemophilus influenzae</name>
    <dbReference type="NCBI Taxonomy" id="727"/>
    <lineage>
        <taxon>Bacteria</taxon>
        <taxon>Pseudomonadati</taxon>
        <taxon>Pseudomonadota</taxon>
        <taxon>Gammaproteobacteria</taxon>
        <taxon>Pasteurellales</taxon>
        <taxon>Pasteurellaceae</taxon>
        <taxon>Haemophilus</taxon>
    </lineage>
</organism>
<proteinExistence type="inferred from homology"/>
<evidence type="ECO:0000256" key="3">
    <source>
        <dbReference type="ARBA" id="ARBA00022448"/>
    </source>
</evidence>
<evidence type="ECO:0000256" key="7">
    <source>
        <dbReference type="ARBA" id="ARBA00022989"/>
    </source>
</evidence>
<accession>A0A2X1RFT7</accession>
<feature type="transmembrane region" description="Helical" evidence="9">
    <location>
        <begin position="68"/>
        <end position="99"/>
    </location>
</feature>
<evidence type="ECO:0000256" key="1">
    <source>
        <dbReference type="ARBA" id="ARBA00004651"/>
    </source>
</evidence>
<dbReference type="NCBIfam" id="TIGR02138">
    <property type="entry name" value="phosphate_pstC"/>
    <property type="match status" value="1"/>
</dbReference>
<dbReference type="PROSITE" id="PS50928">
    <property type="entry name" value="ABC_TM1"/>
    <property type="match status" value="1"/>
</dbReference>
<feature type="transmembrane region" description="Helical" evidence="9">
    <location>
        <begin position="111"/>
        <end position="138"/>
    </location>
</feature>
<dbReference type="Proteomes" id="UP000249936">
    <property type="component" value="Unassembled WGS sequence"/>
</dbReference>
<feature type="transmembrane region" description="Helical" evidence="9">
    <location>
        <begin position="224"/>
        <end position="248"/>
    </location>
</feature>
<keyword evidence="6 9" id="KW-0812">Transmembrane</keyword>
<keyword evidence="4" id="KW-1003">Cell membrane</keyword>
<reference evidence="12 13" key="1">
    <citation type="submission" date="2018-06" db="EMBL/GenBank/DDBJ databases">
        <authorList>
            <consortium name="Pathogen Informatics"/>
            <person name="Doyle S."/>
        </authorList>
    </citation>
    <scope>NUCLEOTIDE SEQUENCE [LARGE SCALE GENOMIC DNA]</scope>
    <source>
        <strain evidence="12 13">NCTC11872</strain>
    </source>
</reference>
<feature type="domain" description="ABC transmembrane type-1" evidence="11">
    <location>
        <begin position="74"/>
        <end position="302"/>
    </location>
</feature>
<dbReference type="InterPro" id="IPR051124">
    <property type="entry name" value="Phosphate_Transport_Permease"/>
</dbReference>
<evidence type="ECO:0000256" key="6">
    <source>
        <dbReference type="ARBA" id="ARBA00022692"/>
    </source>
</evidence>
<evidence type="ECO:0000259" key="11">
    <source>
        <dbReference type="PROSITE" id="PS50928"/>
    </source>
</evidence>
<dbReference type="Pfam" id="PF00528">
    <property type="entry name" value="BPD_transp_1"/>
    <property type="match status" value="1"/>
</dbReference>
<evidence type="ECO:0000256" key="2">
    <source>
        <dbReference type="ARBA" id="ARBA00007069"/>
    </source>
</evidence>
<feature type="transmembrane region" description="Helical" evidence="9">
    <location>
        <begin position="21"/>
        <end position="48"/>
    </location>
</feature>
<keyword evidence="3 9" id="KW-0813">Transport</keyword>
<keyword evidence="5 10" id="KW-0592">Phosphate transport</keyword>
<dbReference type="AlphaFoldDB" id="A0A2X1RFT7"/>
<dbReference type="PANTHER" id="PTHR30425:SF1">
    <property type="entry name" value="PHOSPHATE TRANSPORT SYSTEM PERMEASE PROTEIN PSTC"/>
    <property type="match status" value="1"/>
</dbReference>
<name>A0A2X1RFT7_HAEIF</name>
<evidence type="ECO:0000256" key="5">
    <source>
        <dbReference type="ARBA" id="ARBA00022592"/>
    </source>
</evidence>
<feature type="transmembrane region" description="Helical" evidence="9">
    <location>
        <begin position="158"/>
        <end position="184"/>
    </location>
</feature>
<evidence type="ECO:0000256" key="4">
    <source>
        <dbReference type="ARBA" id="ARBA00022475"/>
    </source>
</evidence>
<dbReference type="SUPFAM" id="SSF161098">
    <property type="entry name" value="MetI-like"/>
    <property type="match status" value="1"/>
</dbReference>
<sequence>MLTKSRKYFNQTWIESLFKQTTALFALLVFILLAAILISLVIGSWESIKRFGGSFLLETYWDPVQEQYGAIIPILGTLITAGIALFIAVPISFGIAIFLTELAPNWLKRPISIAIEMLAAIPSIIYGMWGLFVFVPLFQEHIQPVLIDNLGSLPGLELFFSGVPFGVGLFTAGLVLAIMIIPFIASVMRDVFSIVPPMLKEGAYGLGATTWEVVRQVIVPHTRIGLVGSVMLGLGRALGETMAITFIIGNSFQLPNSLFSPSTSIASAIANEFNEAGGLQKSALMELGLLLFVITTMVLILSRLMITKMQQTKREIR</sequence>
<dbReference type="GO" id="GO:0006817">
    <property type="term" value="P:phosphate ion transport"/>
    <property type="evidence" value="ECO:0007669"/>
    <property type="project" value="UniProtKB-KW"/>
</dbReference>